<dbReference type="OMA" id="YPLECSV"/>
<dbReference type="CDD" id="cd02908">
    <property type="entry name" value="Macro_OAADPr_deacetylase"/>
    <property type="match status" value="1"/>
</dbReference>
<dbReference type="PROSITE" id="PS51154">
    <property type="entry name" value="MACRO"/>
    <property type="match status" value="1"/>
</dbReference>
<gene>
    <name evidence="3" type="primary">MACROD1</name>
</gene>
<dbReference type="Ensembl" id="ENSBIXT00005002013.1">
    <property type="protein sequence ID" value="ENSBIXP00005007611.1"/>
    <property type="gene ID" value="ENSBIXG00005012832.1"/>
</dbReference>
<reference evidence="4 5" key="1">
    <citation type="submission" date="2018-11" db="EMBL/GenBank/DDBJ databases">
        <title>Haplotype-resolved cattle genomes.</title>
        <authorList>
            <person name="Low W.Y."/>
            <person name="Tearle R."/>
            <person name="Bickhart D.M."/>
            <person name="Rosen B.D."/>
            <person name="Koren S."/>
            <person name="Rhie A."/>
            <person name="Hiendleder S."/>
            <person name="Phillippy A.M."/>
            <person name="Smith T.P.L."/>
            <person name="Williams J.L."/>
        </authorList>
    </citation>
    <scope>NUCLEOTIDE SEQUENCE [LARGE SCALE GENOMIC DNA]</scope>
</reference>
<dbReference type="GO" id="GO:0005654">
    <property type="term" value="C:nucleoplasm"/>
    <property type="evidence" value="ECO:0007669"/>
    <property type="project" value="Ensembl"/>
</dbReference>
<evidence type="ECO:0000313" key="4">
    <source>
        <dbReference type="Proteomes" id="UP000314981"/>
    </source>
</evidence>
<dbReference type="GO" id="GO:0140293">
    <property type="term" value="F:ADP-ribosylglutamate hydrolase activity"/>
    <property type="evidence" value="ECO:0007669"/>
    <property type="project" value="Ensembl"/>
</dbReference>
<feature type="region of interest" description="Disordered" evidence="1">
    <location>
        <begin position="379"/>
        <end position="409"/>
    </location>
</feature>
<dbReference type="Gene3D" id="3.40.220.10">
    <property type="entry name" value="Leucine Aminopeptidase, subunit E, domain 1"/>
    <property type="match status" value="1"/>
</dbReference>
<dbReference type="AlphaFoldDB" id="A0A4W2E8X8"/>
<evidence type="ECO:0000259" key="2">
    <source>
        <dbReference type="PROSITE" id="PS51154"/>
    </source>
</evidence>
<feature type="compositionally biased region" description="Basic and acidic residues" evidence="1">
    <location>
        <begin position="379"/>
        <end position="391"/>
    </location>
</feature>
<feature type="compositionally biased region" description="Basic and acidic residues" evidence="1">
    <location>
        <begin position="318"/>
        <end position="332"/>
    </location>
</feature>
<feature type="region of interest" description="Disordered" evidence="1">
    <location>
        <begin position="318"/>
        <end position="357"/>
    </location>
</feature>
<dbReference type="SMART" id="SM00506">
    <property type="entry name" value="A1pp"/>
    <property type="match status" value="1"/>
</dbReference>
<feature type="domain" description="Macro" evidence="2">
    <location>
        <begin position="141"/>
        <end position="465"/>
    </location>
</feature>
<dbReference type="GeneTree" id="ENSGT00940000161450"/>
<name>A0A4W2E8X8_BOBOX</name>
<dbReference type="InterPro" id="IPR002589">
    <property type="entry name" value="Macro_dom"/>
</dbReference>
<protein>
    <submittedName>
        <fullName evidence="3">Mono-ADP ribosylhydrolase 1</fullName>
    </submittedName>
</protein>
<dbReference type="Pfam" id="PF01661">
    <property type="entry name" value="Macro"/>
    <property type="match status" value="1"/>
</dbReference>
<dbReference type="SUPFAM" id="SSF52949">
    <property type="entry name" value="Macro domain-like"/>
    <property type="match status" value="1"/>
</dbReference>
<dbReference type="Ensembl" id="ENSBIXT00000011134.1">
    <property type="protein sequence ID" value="ENSBIXP00000028165.1"/>
    <property type="gene ID" value="ENSBIXG00000009267.1"/>
</dbReference>
<organism evidence="3 4">
    <name type="scientific">Bos indicus x Bos taurus</name>
    <name type="common">Hybrid cattle</name>
    <dbReference type="NCBI Taxonomy" id="30522"/>
    <lineage>
        <taxon>Eukaryota</taxon>
        <taxon>Metazoa</taxon>
        <taxon>Chordata</taxon>
        <taxon>Craniata</taxon>
        <taxon>Vertebrata</taxon>
        <taxon>Euteleostomi</taxon>
        <taxon>Mammalia</taxon>
        <taxon>Eutheria</taxon>
        <taxon>Laurasiatheria</taxon>
        <taxon>Artiodactyla</taxon>
        <taxon>Ruminantia</taxon>
        <taxon>Pecora</taxon>
        <taxon>Bovidae</taxon>
        <taxon>Bovinae</taxon>
        <taxon>Bos</taxon>
    </lineage>
</organism>
<keyword evidence="4" id="KW-1185">Reference proteome</keyword>
<dbReference type="STRING" id="30522.A0A4W2E8X8"/>
<dbReference type="PANTHER" id="PTHR11106:SF93">
    <property type="entry name" value="ADP-RIBOSE GLYCOHYDROLASE MACROD1"/>
    <property type="match status" value="1"/>
</dbReference>
<sequence>MFLQSRVSRLLAQLRAAGQLLGAPRPWPGPSPGATRTRSSACGPPASLSAHHPRARTSAGVGAWGAAAVGRRAGVRTWAPLAMAAKVDLSTSTDWKEAKSFLKGLSDKQREEHYFCRDFVRLKKIPTWKETAKGVTVKVEEPKYKKDKQLNEKISLFRGDITKLEVDAIVNAANSSLLGGGGVDGCIHRAAGPLLTDECRTLQNCETGKAKITCGYRLPAKYVIHTVGPIAHGEPSASQAAELRSCYLSSLDLLLEHRLRSAVRGGEAGGGGAGGGLAGGGAKSDAVPSPFSLPLIPRRSPAYPLECSVSGVYKRKGADGRCAGRDARRGREWAGQGGAARGGARDSLGPTVPSSGYPNEAAAEVVLTALREWLEQHKDKVRPGSSRREGTEVGGGAHVTSPTRHRQGVCRVPARGPGLALALCVLFYSGRFPPLRPGHRALRERDSGAHTTPRAPSVARALNPG</sequence>
<evidence type="ECO:0000313" key="3">
    <source>
        <dbReference type="Ensembl" id="ENSBIXP00000028165.1"/>
    </source>
</evidence>
<dbReference type="GO" id="GO:0019213">
    <property type="term" value="F:deacetylase activity"/>
    <property type="evidence" value="ECO:0007669"/>
    <property type="project" value="Ensembl"/>
</dbReference>
<feature type="region of interest" description="Disordered" evidence="1">
    <location>
        <begin position="439"/>
        <end position="465"/>
    </location>
</feature>
<reference evidence="3" key="2">
    <citation type="submission" date="2025-05" db="UniProtKB">
        <authorList>
            <consortium name="Ensembl"/>
        </authorList>
    </citation>
    <scope>IDENTIFICATION</scope>
</reference>
<accession>A0A4W2E8X8</accession>
<dbReference type="GO" id="GO:0140291">
    <property type="term" value="P:peptidyl-glutamate ADP-deribosylation"/>
    <property type="evidence" value="ECO:0007669"/>
    <property type="project" value="Ensembl"/>
</dbReference>
<dbReference type="GO" id="GO:0006974">
    <property type="term" value="P:DNA damage response"/>
    <property type="evidence" value="ECO:0007669"/>
    <property type="project" value="Ensembl"/>
</dbReference>
<dbReference type="PANTHER" id="PTHR11106">
    <property type="entry name" value="GANGLIOSIDE INDUCED DIFFERENTIATION ASSOCIATED PROTEIN 2-RELATED"/>
    <property type="match status" value="1"/>
</dbReference>
<dbReference type="GO" id="GO:0042278">
    <property type="term" value="P:purine nucleoside metabolic process"/>
    <property type="evidence" value="ECO:0007669"/>
    <property type="project" value="Ensembl"/>
</dbReference>
<dbReference type="Proteomes" id="UP000429181">
    <property type="component" value="Chromosome 29"/>
</dbReference>
<evidence type="ECO:0000256" key="1">
    <source>
        <dbReference type="SAM" id="MobiDB-lite"/>
    </source>
</evidence>
<proteinExistence type="predicted"/>
<feature type="region of interest" description="Disordered" evidence="1">
    <location>
        <begin position="21"/>
        <end position="55"/>
    </location>
</feature>
<dbReference type="InterPro" id="IPR043472">
    <property type="entry name" value="Macro_dom-like"/>
</dbReference>
<evidence type="ECO:0000313" key="5">
    <source>
        <dbReference type="Proteomes" id="UP000429181"/>
    </source>
</evidence>
<dbReference type="Proteomes" id="UP000314981">
    <property type="component" value="Chromosome 29"/>
</dbReference>